<comment type="pathway">
    <text evidence="1">Carbohydrate metabolism.</text>
</comment>
<proteinExistence type="predicted"/>
<dbReference type="OrthoDB" id="1672942at2"/>
<dbReference type="PANTHER" id="PTHR32502:SF2">
    <property type="entry name" value="D-TAGATOSE-1,6-BISPHOSPHATE ALDOLASE SUBUNIT KBAZ"/>
    <property type="match status" value="1"/>
</dbReference>
<dbReference type="SUPFAM" id="SSF51569">
    <property type="entry name" value="Aldolase"/>
    <property type="match status" value="1"/>
</dbReference>
<evidence type="ECO:0000313" key="2">
    <source>
        <dbReference type="EMBL" id="OJF99743.1"/>
    </source>
</evidence>
<dbReference type="Proteomes" id="UP000182661">
    <property type="component" value="Unassembled WGS sequence"/>
</dbReference>
<dbReference type="Pfam" id="PF08013">
    <property type="entry name" value="GatZ_KbaZ-like"/>
    <property type="match status" value="1"/>
</dbReference>
<dbReference type="InterPro" id="IPR013785">
    <property type="entry name" value="Aldolase_TIM"/>
</dbReference>
<dbReference type="GO" id="GO:0005886">
    <property type="term" value="C:plasma membrane"/>
    <property type="evidence" value="ECO:0007669"/>
    <property type="project" value="TreeGrafter"/>
</dbReference>
<dbReference type="InterPro" id="IPR012062">
    <property type="entry name" value="GatZ/KbaZ-like"/>
</dbReference>
<dbReference type="InterPro" id="IPR050303">
    <property type="entry name" value="GatZ_KbaZ_carbometab"/>
</dbReference>
<reference evidence="2 3" key="1">
    <citation type="submission" date="2016-02" db="EMBL/GenBank/DDBJ databases">
        <title>Genome sequencing of a beta-galactosidase producing bacteria Rhizobium sp. 59.</title>
        <authorList>
            <person name="Wang D."/>
            <person name="Kot W."/>
            <person name="Qin Y."/>
            <person name="Hansen L."/>
            <person name="Naqvi K."/>
            <person name="Rensing C."/>
        </authorList>
    </citation>
    <scope>NUCLEOTIDE SEQUENCE [LARGE SCALE GENOMIC DNA]</scope>
    <source>
        <strain evidence="2 3">59</strain>
    </source>
</reference>
<dbReference type="EMBL" id="LSRP01000057">
    <property type="protein sequence ID" value="OJF99743.1"/>
    <property type="molecule type" value="Genomic_DNA"/>
</dbReference>
<evidence type="ECO:0000313" key="3">
    <source>
        <dbReference type="Proteomes" id="UP000182661"/>
    </source>
</evidence>
<dbReference type="NCBIfam" id="TIGR02810">
    <property type="entry name" value="agaZ_gatZ"/>
    <property type="match status" value="1"/>
</dbReference>
<dbReference type="AlphaFoldDB" id="A0A657LXF0"/>
<organism evidence="2 3">
    <name type="scientific">Pararhizobium antarcticum</name>
    <dbReference type="NCBI Taxonomy" id="1798805"/>
    <lineage>
        <taxon>Bacteria</taxon>
        <taxon>Pseudomonadati</taxon>
        <taxon>Pseudomonadota</taxon>
        <taxon>Alphaproteobacteria</taxon>
        <taxon>Hyphomicrobiales</taxon>
        <taxon>Rhizobiaceae</taxon>
        <taxon>Rhizobium/Agrobacterium group</taxon>
        <taxon>Pararhizobium</taxon>
    </lineage>
</organism>
<dbReference type="Gene3D" id="3.20.20.70">
    <property type="entry name" value="Aldolase class I"/>
    <property type="match status" value="1"/>
</dbReference>
<evidence type="ECO:0000256" key="1">
    <source>
        <dbReference type="ARBA" id="ARBA00005007"/>
    </source>
</evidence>
<dbReference type="Gene3D" id="1.10.400.20">
    <property type="entry name" value="putative tagatose 6-phosphate kinase domain like"/>
    <property type="match status" value="1"/>
</dbReference>
<dbReference type="GO" id="GO:0005975">
    <property type="term" value="P:carbohydrate metabolic process"/>
    <property type="evidence" value="ECO:0007669"/>
    <property type="project" value="InterPro"/>
</dbReference>
<protein>
    <submittedName>
        <fullName evidence="2">Tagatose-bisphosphate aldolase</fullName>
    </submittedName>
</protein>
<keyword evidence="3" id="KW-1185">Reference proteome</keyword>
<gene>
    <name evidence="2" type="ORF">AX760_11835</name>
</gene>
<dbReference type="PIRSF" id="PIRSF009264">
    <property type="entry name" value="TagBP_ald_AgaZ"/>
    <property type="match status" value="1"/>
</dbReference>
<dbReference type="PANTHER" id="PTHR32502">
    <property type="entry name" value="N-ACETYLGALACTOSAMINE PERMEASE II COMPONENT-RELATED"/>
    <property type="match status" value="1"/>
</dbReference>
<comment type="caution">
    <text evidence="2">The sequence shown here is derived from an EMBL/GenBank/DDBJ whole genome shotgun (WGS) entry which is preliminary data.</text>
</comment>
<accession>A0A657LXF0</accession>
<dbReference type="GO" id="GO:0009401">
    <property type="term" value="P:phosphoenolpyruvate-dependent sugar phosphotransferase system"/>
    <property type="evidence" value="ECO:0007669"/>
    <property type="project" value="TreeGrafter"/>
</dbReference>
<sequence length="431" mass="45836">MSSATQRLARLPAERFRGKPSGITSVCSAHPLVIEAALLQGRQRRADVLIEATCNQVNQDGGYTGMTPAAFRLFVEGIAAKVGFPLERLILGGDHLGPNPWKHLAAGEAMRKAGAMIDAYAAAGFTKLHLDTSMACAGDPAILPDTTIATRAAELAVVAEARMRRSGTPSPSYIIGTEVPVPGGAVEALDHLHVTTPQDLRATVEVHRTAFAELGLDEAFGRAIGVVVQPGVEFGNADVIGYATAPATALVAALAELPQFVFEAHSTDYQSQDGLRDLVSQGFAILKVGPWLTFALREALYGLSAIAGLLVPEKITVPLPAVMEALMLSAPGHWQTHYPGTAAEQRIHRHYSFSDRIRYYWPLPEAQAAVAELMEALEGVTIPRPLVSQFLAHLEPQVAAGEVAPEARALTIASITRVLDIYADAIATAKP</sequence>
<name>A0A657LXF0_9HYPH</name>
<dbReference type="RefSeq" id="WP_071831897.1">
    <property type="nucleotide sequence ID" value="NZ_LSRP01000057.1"/>
</dbReference>